<feature type="transmembrane region" description="Helical" evidence="6">
    <location>
        <begin position="106"/>
        <end position="131"/>
    </location>
</feature>
<evidence type="ECO:0000259" key="7">
    <source>
        <dbReference type="PROSITE" id="PS50850"/>
    </source>
</evidence>
<reference evidence="8" key="1">
    <citation type="journal article" date="2020" name="Stud. Mycol.">
        <title>101 Dothideomycetes genomes: a test case for predicting lifestyles and emergence of pathogens.</title>
        <authorList>
            <person name="Haridas S."/>
            <person name="Albert R."/>
            <person name="Binder M."/>
            <person name="Bloem J."/>
            <person name="Labutti K."/>
            <person name="Salamov A."/>
            <person name="Andreopoulos B."/>
            <person name="Baker S."/>
            <person name="Barry K."/>
            <person name="Bills G."/>
            <person name="Bluhm B."/>
            <person name="Cannon C."/>
            <person name="Castanera R."/>
            <person name="Culley D."/>
            <person name="Daum C."/>
            <person name="Ezra D."/>
            <person name="Gonzalez J."/>
            <person name="Henrissat B."/>
            <person name="Kuo A."/>
            <person name="Liang C."/>
            <person name="Lipzen A."/>
            <person name="Lutzoni F."/>
            <person name="Magnuson J."/>
            <person name="Mondo S."/>
            <person name="Nolan M."/>
            <person name="Ohm R."/>
            <person name="Pangilinan J."/>
            <person name="Park H.-J."/>
            <person name="Ramirez L."/>
            <person name="Alfaro M."/>
            <person name="Sun H."/>
            <person name="Tritt A."/>
            <person name="Yoshinaga Y."/>
            <person name="Zwiers L.-H."/>
            <person name="Turgeon B."/>
            <person name="Goodwin S."/>
            <person name="Spatafora J."/>
            <person name="Crous P."/>
            <person name="Grigoriev I."/>
        </authorList>
    </citation>
    <scope>NUCLEOTIDE SEQUENCE</scope>
    <source>
        <strain evidence="8">CBS 379.55</strain>
    </source>
</reference>
<comment type="similarity">
    <text evidence="2">Belongs to the major facilitator superfamily. TCR/Tet family.</text>
</comment>
<dbReference type="GO" id="GO:0005886">
    <property type="term" value="C:plasma membrane"/>
    <property type="evidence" value="ECO:0007669"/>
    <property type="project" value="TreeGrafter"/>
</dbReference>
<evidence type="ECO:0000256" key="6">
    <source>
        <dbReference type="SAM" id="Phobius"/>
    </source>
</evidence>
<feature type="transmembrane region" description="Helical" evidence="6">
    <location>
        <begin position="239"/>
        <end position="262"/>
    </location>
</feature>
<dbReference type="PROSITE" id="PS50850">
    <property type="entry name" value="MFS"/>
    <property type="match status" value="1"/>
</dbReference>
<feature type="transmembrane region" description="Helical" evidence="6">
    <location>
        <begin position="12"/>
        <end position="29"/>
    </location>
</feature>
<feature type="transmembrane region" description="Helical" evidence="6">
    <location>
        <begin position="80"/>
        <end position="100"/>
    </location>
</feature>
<proteinExistence type="inferred from homology"/>
<evidence type="ECO:0000313" key="9">
    <source>
        <dbReference type="Proteomes" id="UP000800097"/>
    </source>
</evidence>
<dbReference type="Pfam" id="PF07690">
    <property type="entry name" value="MFS_1"/>
    <property type="match status" value="1"/>
</dbReference>
<keyword evidence="5 6" id="KW-0472">Membrane</keyword>
<evidence type="ECO:0000256" key="2">
    <source>
        <dbReference type="ARBA" id="ARBA00007520"/>
    </source>
</evidence>
<dbReference type="PANTHER" id="PTHR23501:SF193">
    <property type="entry name" value="MULTIDRUG TRANSPORTER, PUTATIVE (AFU_ORTHOLOGUE AFUA_8G00940)-RELATED"/>
    <property type="match status" value="1"/>
</dbReference>
<dbReference type="AlphaFoldDB" id="A0A6A6JMH8"/>
<feature type="transmembrane region" description="Helical" evidence="6">
    <location>
        <begin position="319"/>
        <end position="338"/>
    </location>
</feature>
<evidence type="ECO:0000256" key="5">
    <source>
        <dbReference type="ARBA" id="ARBA00023136"/>
    </source>
</evidence>
<dbReference type="Proteomes" id="UP000800097">
    <property type="component" value="Unassembled WGS sequence"/>
</dbReference>
<dbReference type="OrthoDB" id="10021397at2759"/>
<dbReference type="GeneID" id="54553440"/>
<comment type="subcellular location">
    <subcellularLocation>
        <location evidence="1">Membrane</location>
        <topology evidence="1">Multi-pass membrane protein</topology>
    </subcellularLocation>
</comment>
<dbReference type="InterPro" id="IPR020846">
    <property type="entry name" value="MFS_dom"/>
</dbReference>
<feature type="transmembrane region" description="Helical" evidence="6">
    <location>
        <begin position="345"/>
        <end position="364"/>
    </location>
</feature>
<feature type="transmembrane region" description="Helical" evidence="6">
    <location>
        <begin position="488"/>
        <end position="506"/>
    </location>
</feature>
<evidence type="ECO:0000256" key="3">
    <source>
        <dbReference type="ARBA" id="ARBA00022692"/>
    </source>
</evidence>
<feature type="transmembrane region" description="Helical" evidence="6">
    <location>
        <begin position="411"/>
        <end position="433"/>
    </location>
</feature>
<dbReference type="EMBL" id="ML986492">
    <property type="protein sequence ID" value="KAF2276866.1"/>
    <property type="molecule type" value="Genomic_DNA"/>
</dbReference>
<dbReference type="InterPro" id="IPR036259">
    <property type="entry name" value="MFS_trans_sf"/>
</dbReference>
<feature type="transmembrane region" description="Helical" evidence="6">
    <location>
        <begin position="166"/>
        <end position="190"/>
    </location>
</feature>
<gene>
    <name evidence="8" type="ORF">EI97DRAFT_450138</name>
</gene>
<evidence type="ECO:0000256" key="4">
    <source>
        <dbReference type="ARBA" id="ARBA00022989"/>
    </source>
</evidence>
<dbReference type="PANTHER" id="PTHR23501">
    <property type="entry name" value="MAJOR FACILITATOR SUPERFAMILY"/>
    <property type="match status" value="1"/>
</dbReference>
<feature type="transmembrane region" description="Helical" evidence="6">
    <location>
        <begin position="138"/>
        <end position="160"/>
    </location>
</feature>
<feature type="domain" description="Major facilitator superfamily (MFS) profile" evidence="7">
    <location>
        <begin position="16"/>
        <end position="511"/>
    </location>
</feature>
<feature type="transmembrane region" description="Helical" evidence="6">
    <location>
        <begin position="211"/>
        <end position="233"/>
    </location>
</feature>
<keyword evidence="4 6" id="KW-1133">Transmembrane helix</keyword>
<keyword evidence="3 6" id="KW-0812">Transmembrane</keyword>
<keyword evidence="9" id="KW-1185">Reference proteome</keyword>
<name>A0A6A6JMH8_WESOR</name>
<dbReference type="GO" id="GO:0022857">
    <property type="term" value="F:transmembrane transporter activity"/>
    <property type="evidence" value="ECO:0007669"/>
    <property type="project" value="InterPro"/>
</dbReference>
<dbReference type="Gene3D" id="1.20.1250.20">
    <property type="entry name" value="MFS general substrate transporter like domains"/>
    <property type="match status" value="1"/>
</dbReference>
<evidence type="ECO:0000313" key="8">
    <source>
        <dbReference type="EMBL" id="KAF2276866.1"/>
    </source>
</evidence>
<accession>A0A6A6JMH8</accession>
<feature type="transmembrane region" description="Helical" evidence="6">
    <location>
        <begin position="283"/>
        <end position="307"/>
    </location>
</feature>
<sequence length="530" mass="55737">MKENTEYITGSKLAAVIGSVTLIAYLLLLDQAILGTAIPQITTQFRSLPDVGWYTGAYPLANAALQPLSGKLYTHFRAKYTFLVFLFIFELGSLICGVAPTSAALIIGRGVAGLGASGLMNGGMTIIAGATPLAKRPLYTGIMMGVGSLGIVTGPLVGGALTEYATWRWCFFINLPVGGIAFLLLLLINIPDLTVKERLSLNLLRKILPDLDLPGFALIAPAAVMLLLALQFGSEHSHAWNSAVIIGLLCGAGVTAIVFGFWEWHMGERAMIPGSMIKHRVMWTSALVNITSMGTVVVGSNYLPIYFQAVKGSGPTMSGVSVFPAILPQLVFAVLAGAGVSKLGYYLPWSLFSGVLTAIGNGLVSTFSPTTSTATWIGYQILLGAGRGAGMQIPTIAIQTALPPAQIPVSLAILMFTYNLCTSVFLVIATTIFTQTIVSELKKNAPSVSTQAALAAGGSAGAVRSLVPPGSPELNAVLRAYSSGVRNVFLMLAGLSVVSFAASWGMGWNDVRAKKNEEQEKGDVREGDTV</sequence>
<organism evidence="8 9">
    <name type="scientific">Westerdykella ornata</name>
    <dbReference type="NCBI Taxonomy" id="318751"/>
    <lineage>
        <taxon>Eukaryota</taxon>
        <taxon>Fungi</taxon>
        <taxon>Dikarya</taxon>
        <taxon>Ascomycota</taxon>
        <taxon>Pezizomycotina</taxon>
        <taxon>Dothideomycetes</taxon>
        <taxon>Pleosporomycetidae</taxon>
        <taxon>Pleosporales</taxon>
        <taxon>Sporormiaceae</taxon>
        <taxon>Westerdykella</taxon>
    </lineage>
</organism>
<dbReference type="RefSeq" id="XP_033654405.1">
    <property type="nucleotide sequence ID" value="XM_033800265.1"/>
</dbReference>
<dbReference type="InterPro" id="IPR011701">
    <property type="entry name" value="MFS"/>
</dbReference>
<dbReference type="SUPFAM" id="SSF103473">
    <property type="entry name" value="MFS general substrate transporter"/>
    <property type="match status" value="1"/>
</dbReference>
<dbReference type="CDD" id="cd17502">
    <property type="entry name" value="MFS_Azr1_MDR_like"/>
    <property type="match status" value="1"/>
</dbReference>
<protein>
    <submittedName>
        <fullName evidence="8">Efflux pump protein</fullName>
    </submittedName>
</protein>
<evidence type="ECO:0000256" key="1">
    <source>
        <dbReference type="ARBA" id="ARBA00004141"/>
    </source>
</evidence>